<comment type="subunit">
    <text evidence="11">F-type ATPases have 2 components, CF(1) - the catalytic core - and CF(0) - the membrane proton channel. CF(1) and CF(0) have multiple subunits.</text>
</comment>
<gene>
    <name evidence="14" type="ORF">BON22_5245</name>
    <name evidence="13" type="ORF">CYFA0S_32e00518g</name>
</gene>
<evidence type="ECO:0000256" key="10">
    <source>
        <dbReference type="ARBA" id="ARBA00023310"/>
    </source>
</evidence>
<keyword evidence="4 11" id="KW-0138">CF(0)</keyword>
<dbReference type="EMBL" id="MPUK01000015">
    <property type="protein sequence ID" value="ONH64947.1"/>
    <property type="molecule type" value="Genomic_DNA"/>
</dbReference>
<sequence>MSTVNVFRYSALAAGIVYGAYHTSQLKSAAAAKEELAAYKKKEALIAEAKAKFAELNKKPEPVVSSSDIKEINFDDKDLDFGKVILSAVESLKN</sequence>
<keyword evidence="15" id="KW-1185">Reference proteome</keyword>
<accession>A0A061BHT2</accession>
<keyword evidence="7 11" id="KW-0406">Ion transport</keyword>
<organism evidence="13">
    <name type="scientific">Cyberlindnera fabianii</name>
    <name type="common">Yeast</name>
    <name type="synonym">Hansenula fabianii</name>
    <dbReference type="NCBI Taxonomy" id="36022"/>
    <lineage>
        <taxon>Eukaryota</taxon>
        <taxon>Fungi</taxon>
        <taxon>Dikarya</taxon>
        <taxon>Ascomycota</taxon>
        <taxon>Saccharomycotina</taxon>
        <taxon>Saccharomycetes</taxon>
        <taxon>Phaffomycetales</taxon>
        <taxon>Phaffomycetaceae</taxon>
        <taxon>Cyberlindnera</taxon>
    </lineage>
</organism>
<dbReference type="Pfam" id="PF05680">
    <property type="entry name" value="ATP-synt_E"/>
    <property type="match status" value="1"/>
</dbReference>
<keyword evidence="6 11" id="KW-0999">Mitochondrion inner membrane</keyword>
<evidence type="ECO:0000256" key="1">
    <source>
        <dbReference type="ARBA" id="ARBA00004273"/>
    </source>
</evidence>
<dbReference type="GO" id="GO:0005743">
    <property type="term" value="C:mitochondrial inner membrane"/>
    <property type="evidence" value="ECO:0007669"/>
    <property type="project" value="UniProtKB-SubCell"/>
</dbReference>
<dbReference type="AlphaFoldDB" id="A0A061BHT2"/>
<evidence type="ECO:0000256" key="12">
    <source>
        <dbReference type="SAM" id="Coils"/>
    </source>
</evidence>
<reference evidence="15" key="2">
    <citation type="journal article" date="2017" name="Genome Announc.">
        <title>Genome sequences of Cyberlindnera fabianii 65, Pichia kudriavzevii 129, and Saccharomyces cerevisiae 131 isolated from fermented masau fruits in Zimbabwe.</title>
        <authorList>
            <person name="van Rijswijck I.M.H."/>
            <person name="Derks M.F.L."/>
            <person name="Abee T."/>
            <person name="de Ridder D."/>
            <person name="Smid E.J."/>
        </authorList>
    </citation>
    <scope>NUCLEOTIDE SEQUENCE [LARGE SCALE GENOMIC DNA]</scope>
    <source>
        <strain evidence="15">65</strain>
    </source>
</reference>
<feature type="coiled-coil region" evidence="12">
    <location>
        <begin position="32"/>
        <end position="59"/>
    </location>
</feature>
<keyword evidence="5 11" id="KW-0375">Hydrogen ion transport</keyword>
<dbReference type="InterPro" id="IPR008386">
    <property type="entry name" value="ATP_synth_F0_esu_mt"/>
</dbReference>
<dbReference type="VEuPathDB" id="FungiDB:BON22_5245"/>
<protein>
    <recommendedName>
        <fullName evidence="11">ATP synthase F(0) complex subunit e, mitochondrial</fullName>
    </recommendedName>
</protein>
<evidence type="ECO:0000313" key="15">
    <source>
        <dbReference type="Proteomes" id="UP000189513"/>
    </source>
</evidence>
<evidence type="ECO:0000256" key="2">
    <source>
        <dbReference type="ARBA" id="ARBA00007333"/>
    </source>
</evidence>
<evidence type="ECO:0000256" key="7">
    <source>
        <dbReference type="ARBA" id="ARBA00023065"/>
    </source>
</evidence>
<dbReference type="OMA" id="WARDHPS"/>
<keyword evidence="12" id="KW-0175">Coiled coil</keyword>
<dbReference type="STRING" id="36022.A0A061BHT2"/>
<dbReference type="GO" id="GO:0045259">
    <property type="term" value="C:proton-transporting ATP synthase complex"/>
    <property type="evidence" value="ECO:0007669"/>
    <property type="project" value="UniProtKB-UniRule"/>
</dbReference>
<dbReference type="EMBL" id="LK052917">
    <property type="protein sequence ID" value="CDR47455.1"/>
    <property type="molecule type" value="Genomic_DNA"/>
</dbReference>
<comment type="function">
    <text evidence="11">Subunit e, of the mitochondrial membrane ATP synthase complex (F(1)F(0) ATP synthase or Complex V) that produces ATP from ADP in the presence of a proton gradient across the membrane which is generated by electron transport complexes of the respiratory chain. ATP synthase complex consist of a soluble F(1) head domain - the catalytic core - and a membrane F(1) domain - the membrane proton channel. These two domains are linked by a central stalk rotating inside the F(1) region and a stationary peripheral stalk. During catalysis, ATP synthesis in the catalytic domain of F(1) is coupled via a rotary mechanism of the central stalk subunits to proton translocation. In vivo, can only synthesize ATP although its ATP hydrolase activity can be activated artificially in vitro. Part of the complex F(0) domain.</text>
</comment>
<evidence type="ECO:0000256" key="11">
    <source>
        <dbReference type="RuleBase" id="RU367005"/>
    </source>
</evidence>
<proteinExistence type="inferred from homology"/>
<evidence type="ECO:0000313" key="13">
    <source>
        <dbReference type="EMBL" id="CDR47455.1"/>
    </source>
</evidence>
<reference evidence="14" key="3">
    <citation type="submission" date="2017-01" db="EMBL/GenBank/DDBJ databases">
        <authorList>
            <person name="Mah S.A."/>
            <person name="Swanson W.J."/>
            <person name="Moy G.W."/>
            <person name="Vacquier V.D."/>
        </authorList>
    </citation>
    <scope>NUCLEOTIDE SEQUENCE [LARGE SCALE GENOMIC DNA]</scope>
    <source>
        <strain evidence="14">65</strain>
    </source>
</reference>
<dbReference type="Proteomes" id="UP000189513">
    <property type="component" value="Unassembled WGS sequence"/>
</dbReference>
<keyword evidence="9" id="KW-0472">Membrane</keyword>
<evidence type="ECO:0000256" key="5">
    <source>
        <dbReference type="ARBA" id="ARBA00022781"/>
    </source>
</evidence>
<dbReference type="OrthoDB" id="2125027at2759"/>
<evidence type="ECO:0000256" key="9">
    <source>
        <dbReference type="ARBA" id="ARBA00023136"/>
    </source>
</evidence>
<keyword evidence="8 11" id="KW-0496">Mitochondrion</keyword>
<reference evidence="13" key="1">
    <citation type="journal article" date="2014" name="Genome Announc.">
        <title>Genome sequence of the yeast Cyberlindnera fabianii (Hansenula fabianii).</title>
        <authorList>
            <person name="Freel K.C."/>
            <person name="Sarilar V."/>
            <person name="Neuveglise C."/>
            <person name="Devillers H."/>
            <person name="Friedrich A."/>
            <person name="Schacherer J."/>
        </authorList>
    </citation>
    <scope>NUCLEOTIDE SEQUENCE</scope>
    <source>
        <strain evidence="13">YJS4271</strain>
    </source>
</reference>
<evidence type="ECO:0000256" key="3">
    <source>
        <dbReference type="ARBA" id="ARBA00022448"/>
    </source>
</evidence>
<dbReference type="GO" id="GO:0015986">
    <property type="term" value="P:proton motive force-driven ATP synthesis"/>
    <property type="evidence" value="ECO:0007669"/>
    <property type="project" value="InterPro"/>
</dbReference>
<evidence type="ECO:0000256" key="8">
    <source>
        <dbReference type="ARBA" id="ARBA00023128"/>
    </source>
</evidence>
<comment type="similarity">
    <text evidence="2 11">Belongs to the ATPase e subunit family.</text>
</comment>
<evidence type="ECO:0000256" key="6">
    <source>
        <dbReference type="ARBA" id="ARBA00022792"/>
    </source>
</evidence>
<evidence type="ECO:0000256" key="4">
    <source>
        <dbReference type="ARBA" id="ARBA00022547"/>
    </source>
</evidence>
<keyword evidence="10 11" id="KW-0066">ATP synthesis</keyword>
<dbReference type="GO" id="GO:0015078">
    <property type="term" value="F:proton transmembrane transporter activity"/>
    <property type="evidence" value="ECO:0007669"/>
    <property type="project" value="InterPro"/>
</dbReference>
<evidence type="ECO:0000313" key="14">
    <source>
        <dbReference type="EMBL" id="ONH64947.1"/>
    </source>
</evidence>
<comment type="subcellular location">
    <subcellularLocation>
        <location evidence="1 11">Mitochondrion inner membrane</location>
    </subcellularLocation>
</comment>
<name>A0A061BHT2_CYBFA</name>
<keyword evidence="3 11" id="KW-0813">Transport</keyword>